<dbReference type="Pfam" id="PF00583">
    <property type="entry name" value="Acetyltransf_1"/>
    <property type="match status" value="1"/>
</dbReference>
<comment type="caution">
    <text evidence="2">The sequence shown here is derived from an EMBL/GenBank/DDBJ whole genome shotgun (WGS) entry which is preliminary data.</text>
</comment>
<feature type="domain" description="N-acetyltransferase" evidence="1">
    <location>
        <begin position="2"/>
        <end position="152"/>
    </location>
</feature>
<keyword evidence="3" id="KW-1185">Reference proteome</keyword>
<organism evidence="2 3">
    <name type="scientific">Aliivibrio logei 5S-186</name>
    <dbReference type="NCBI Taxonomy" id="626086"/>
    <lineage>
        <taxon>Bacteria</taxon>
        <taxon>Pseudomonadati</taxon>
        <taxon>Pseudomonadota</taxon>
        <taxon>Gammaproteobacteria</taxon>
        <taxon>Vibrionales</taxon>
        <taxon>Vibrionaceae</taxon>
        <taxon>Aliivibrio</taxon>
    </lineage>
</organism>
<dbReference type="Proteomes" id="UP000095059">
    <property type="component" value="Unassembled WGS sequence"/>
</dbReference>
<dbReference type="InterPro" id="IPR016181">
    <property type="entry name" value="Acyl_CoA_acyltransferase"/>
</dbReference>
<dbReference type="Gene3D" id="3.40.630.30">
    <property type="match status" value="1"/>
</dbReference>
<dbReference type="SUPFAM" id="SSF55729">
    <property type="entry name" value="Acyl-CoA N-acyltransferases (Nat)"/>
    <property type="match status" value="1"/>
</dbReference>
<sequence length="156" mass="17244">MLTIERFTPSRTQQVLKVTLAEEQTKFAATAEDFLTSEDDGIELHIIKLGDDVVGFFKIDVMFSLDNEFNIENGIGLRSFVIDVNQQGKGLGTSSVKALFPYLKKEYPSYRFVYLTVNCKNTGARACYLKGGFDDTGKQYIGGAAGPQHIMQGVIA</sequence>
<accession>A0ABX3AUT6</accession>
<protein>
    <submittedName>
        <fullName evidence="2">GNAT family N-acetyltransferase</fullName>
    </submittedName>
</protein>
<dbReference type="EMBL" id="AJYJ02000128">
    <property type="protein sequence ID" value="OEF10669.1"/>
    <property type="molecule type" value="Genomic_DNA"/>
</dbReference>
<proteinExistence type="predicted"/>
<reference evidence="2 3" key="1">
    <citation type="journal article" date="2012" name="Science">
        <title>Ecological populations of bacteria act as socially cohesive units of antibiotic production and resistance.</title>
        <authorList>
            <person name="Cordero O.X."/>
            <person name="Wildschutte H."/>
            <person name="Kirkup B."/>
            <person name="Proehl S."/>
            <person name="Ngo L."/>
            <person name="Hussain F."/>
            <person name="Le Roux F."/>
            <person name="Mincer T."/>
            <person name="Polz M.F."/>
        </authorList>
    </citation>
    <scope>NUCLEOTIDE SEQUENCE [LARGE SCALE GENOMIC DNA]</scope>
    <source>
        <strain evidence="2 3">5S-186</strain>
    </source>
</reference>
<name>A0ABX3AUT6_ALILO</name>
<gene>
    <name evidence="2" type="ORF">A1Q5_13215</name>
</gene>
<evidence type="ECO:0000313" key="2">
    <source>
        <dbReference type="EMBL" id="OEF10669.1"/>
    </source>
</evidence>
<evidence type="ECO:0000313" key="3">
    <source>
        <dbReference type="Proteomes" id="UP000095059"/>
    </source>
</evidence>
<dbReference type="InterPro" id="IPR000182">
    <property type="entry name" value="GNAT_dom"/>
</dbReference>
<dbReference type="PROSITE" id="PS51186">
    <property type="entry name" value="GNAT"/>
    <property type="match status" value="1"/>
</dbReference>
<dbReference type="RefSeq" id="WP_017023467.1">
    <property type="nucleotide sequence ID" value="NZ_AJYJ02000128.1"/>
</dbReference>
<evidence type="ECO:0000259" key="1">
    <source>
        <dbReference type="PROSITE" id="PS51186"/>
    </source>
</evidence>